<feature type="region of interest" description="Disordered" evidence="1">
    <location>
        <begin position="43"/>
        <end position="103"/>
    </location>
</feature>
<proteinExistence type="predicted"/>
<feature type="compositionally biased region" description="Basic and acidic residues" evidence="1">
    <location>
        <begin position="61"/>
        <end position="89"/>
    </location>
</feature>
<sequence>MERKTRSQRRLVVHTSDRDSEIKGFLSPHLGKQNLHADEISKKVGGVKDDLPNPTVECEEAERACKQKKADDTHEATEEAEGAQKEDSPSRTLQIPSSDEDLY</sequence>
<reference evidence="2" key="2">
    <citation type="submission" date="2023-02" db="EMBL/GenBank/DDBJ databases">
        <authorList>
            <person name="Swenson N.G."/>
            <person name="Wegrzyn J.L."/>
            <person name="Mcevoy S.L."/>
        </authorList>
    </citation>
    <scope>NUCLEOTIDE SEQUENCE</scope>
    <source>
        <strain evidence="2">91603</strain>
        <tissue evidence="2">Leaf</tissue>
    </source>
</reference>
<keyword evidence="3" id="KW-1185">Reference proteome</keyword>
<evidence type="ECO:0000313" key="2">
    <source>
        <dbReference type="EMBL" id="KAI9174076.1"/>
    </source>
</evidence>
<comment type="caution">
    <text evidence="2">The sequence shown here is derived from an EMBL/GenBank/DDBJ whole genome shotgun (WGS) entry which is preliminary data.</text>
</comment>
<reference evidence="2" key="1">
    <citation type="journal article" date="2022" name="Plant J.">
        <title>Strategies of tolerance reflected in two North American maple genomes.</title>
        <authorList>
            <person name="McEvoy S.L."/>
            <person name="Sezen U.U."/>
            <person name="Trouern-Trend A."/>
            <person name="McMahon S.M."/>
            <person name="Schaberg P.G."/>
            <person name="Yang J."/>
            <person name="Wegrzyn J.L."/>
            <person name="Swenson N.G."/>
        </authorList>
    </citation>
    <scope>NUCLEOTIDE SEQUENCE</scope>
    <source>
        <strain evidence="2">91603</strain>
    </source>
</reference>
<protein>
    <submittedName>
        <fullName evidence="2">Uncharacterized protein</fullName>
    </submittedName>
</protein>
<gene>
    <name evidence="2" type="ORF">LWI28_011585</name>
</gene>
<dbReference type="Proteomes" id="UP001064489">
    <property type="component" value="Chromosome 8"/>
</dbReference>
<organism evidence="2 3">
    <name type="scientific">Acer negundo</name>
    <name type="common">Box elder</name>
    <dbReference type="NCBI Taxonomy" id="4023"/>
    <lineage>
        <taxon>Eukaryota</taxon>
        <taxon>Viridiplantae</taxon>
        <taxon>Streptophyta</taxon>
        <taxon>Embryophyta</taxon>
        <taxon>Tracheophyta</taxon>
        <taxon>Spermatophyta</taxon>
        <taxon>Magnoliopsida</taxon>
        <taxon>eudicotyledons</taxon>
        <taxon>Gunneridae</taxon>
        <taxon>Pentapetalae</taxon>
        <taxon>rosids</taxon>
        <taxon>malvids</taxon>
        <taxon>Sapindales</taxon>
        <taxon>Sapindaceae</taxon>
        <taxon>Hippocastanoideae</taxon>
        <taxon>Acereae</taxon>
        <taxon>Acer</taxon>
    </lineage>
</organism>
<name>A0AAD5IQQ3_ACENE</name>
<dbReference type="AlphaFoldDB" id="A0AAD5IQQ3"/>
<evidence type="ECO:0000313" key="3">
    <source>
        <dbReference type="Proteomes" id="UP001064489"/>
    </source>
</evidence>
<accession>A0AAD5IQQ3</accession>
<evidence type="ECO:0000256" key="1">
    <source>
        <dbReference type="SAM" id="MobiDB-lite"/>
    </source>
</evidence>
<dbReference type="EMBL" id="JAJSOW010000103">
    <property type="protein sequence ID" value="KAI9174076.1"/>
    <property type="molecule type" value="Genomic_DNA"/>
</dbReference>